<dbReference type="InterPro" id="IPR022454">
    <property type="entry name" value="CHP03883_F420-assoc"/>
</dbReference>
<evidence type="ECO:0000256" key="1">
    <source>
        <dbReference type="SAM" id="MobiDB-lite"/>
    </source>
</evidence>
<dbReference type="RefSeq" id="WP_255318957.1">
    <property type="nucleotide sequence ID" value="NZ_BJNZ01000033.1"/>
</dbReference>
<protein>
    <recommendedName>
        <fullName evidence="4">Hydrolase</fullName>
    </recommendedName>
</protein>
<feature type="region of interest" description="Disordered" evidence="1">
    <location>
        <begin position="1"/>
        <end position="21"/>
    </location>
</feature>
<evidence type="ECO:0000313" key="3">
    <source>
        <dbReference type="Proteomes" id="UP000316659"/>
    </source>
</evidence>
<dbReference type="EMBL" id="BJNZ01000033">
    <property type="protein sequence ID" value="GED11629.1"/>
    <property type="molecule type" value="Genomic_DNA"/>
</dbReference>
<reference evidence="2 3" key="1">
    <citation type="submission" date="2019-06" db="EMBL/GenBank/DDBJ databases">
        <title>Whole genome shotgun sequence of Cellulosimicrobium cellulans NBRC 15516.</title>
        <authorList>
            <person name="Hosoyama A."/>
            <person name="Uohara A."/>
            <person name="Ohji S."/>
            <person name="Ichikawa N."/>
        </authorList>
    </citation>
    <scope>NUCLEOTIDE SEQUENCE [LARGE SCALE GENOMIC DNA]</scope>
    <source>
        <strain evidence="2 3">NBRC 15516</strain>
    </source>
</reference>
<dbReference type="Proteomes" id="UP000316659">
    <property type="component" value="Unassembled WGS sequence"/>
</dbReference>
<evidence type="ECO:0008006" key="4">
    <source>
        <dbReference type="Google" id="ProtNLM"/>
    </source>
</evidence>
<dbReference type="AlphaFoldDB" id="A0A4Y4E1S8"/>
<feature type="compositionally biased region" description="Basic and acidic residues" evidence="1">
    <location>
        <begin position="1"/>
        <end position="10"/>
    </location>
</feature>
<dbReference type="NCBIfam" id="TIGR03883">
    <property type="entry name" value="DUF2342_F420"/>
    <property type="match status" value="1"/>
</dbReference>
<dbReference type="NCBIfam" id="TIGR03624">
    <property type="entry name" value="putative hydrolase"/>
    <property type="match status" value="1"/>
</dbReference>
<dbReference type="InterPro" id="IPR042271">
    <property type="entry name" value="Zinicin_2_N"/>
</dbReference>
<dbReference type="InterPro" id="IPR018766">
    <property type="entry name" value="Zinicin_2"/>
</dbReference>
<dbReference type="PANTHER" id="PTHR39420:SF1">
    <property type="entry name" value="HYDROLASE"/>
    <property type="match status" value="1"/>
</dbReference>
<dbReference type="SUPFAM" id="SSF55486">
    <property type="entry name" value="Metalloproteases ('zincins'), catalytic domain"/>
    <property type="match status" value="1"/>
</dbReference>
<gene>
    <name evidence="2" type="ORF">CCE02nite_36280</name>
</gene>
<dbReference type="Gene3D" id="1.20.150.30">
    <property type="entry name" value="Zincin-like metallopeptidase, N-terminal domain"/>
    <property type="match status" value="1"/>
</dbReference>
<comment type="caution">
    <text evidence="2">The sequence shown here is derived from an EMBL/GenBank/DDBJ whole genome shotgun (WGS) entry which is preliminary data.</text>
</comment>
<evidence type="ECO:0000313" key="2">
    <source>
        <dbReference type="EMBL" id="GED11629.1"/>
    </source>
</evidence>
<dbReference type="Pfam" id="PF10103">
    <property type="entry name" value="Zincin_2"/>
    <property type="match status" value="1"/>
</dbReference>
<name>A0A4Y4E1S8_CELCE</name>
<dbReference type="PANTHER" id="PTHR39420">
    <property type="match status" value="1"/>
</dbReference>
<sequence>MTLVEQDGRSGSDPSRGDTSIVDWSAAAQIAGRLARPGPQASRDELADLVEGLRTAAEAAVPHVLDVTRMSPAAGGPTTGRTAGPTTELGTVYVVDRARWARANTEIMASLTDGVTDALVGERGRVPQATALVGAAQVGSVLAVLSSRVLGQFDPYSGLGGTAAATGTATGTVPDGGPSPAATGSPGRLVLVAPNVLQVERALDLKPADFRLWVCLHEQTHALQFAAAPWLADHLRARASALLTELSASSRRLAEARLREKLATVGRTVLHAVRGEDGTFVDGLLTPEEQDRLADVTAVMALLEGHADVAMDAVGPRTVRTVRSIRRKFEARRDGEGRSGFDVVLRRVLGMDAKIAQYRDGAAFVRAVEKEVGRDGFNAVWASPENLPTAREIADARAWVRRVHG</sequence>
<accession>A0A4Y4E1S8</accession>
<organism evidence="2 3">
    <name type="scientific">Cellulosimicrobium cellulans</name>
    <name type="common">Arthrobacter luteus</name>
    <dbReference type="NCBI Taxonomy" id="1710"/>
    <lineage>
        <taxon>Bacteria</taxon>
        <taxon>Bacillati</taxon>
        <taxon>Actinomycetota</taxon>
        <taxon>Actinomycetes</taxon>
        <taxon>Micrococcales</taxon>
        <taxon>Promicromonosporaceae</taxon>
        <taxon>Cellulosimicrobium</taxon>
    </lineage>
</organism>
<proteinExistence type="predicted"/>